<sequence length="250" mass="26381">MDATAAAAAATEPAGAHIVPVTLNSMINELCDEAKMYHEAFKTTFAASAHLRQPKPASGNGNGNGNSKKENKDNTGKPKVACTECGKPHKGSGDQCFYTHPNLAPEGWADKNRDKIAAAKKWKKDKKGSSANTFSSSETPITFAATGLDIHISNQLGNCDFPLHHVLVTVTDKLISKVTGATYQSRVIVDSGSDCHVCNNKAKFISLRPTTDASSIRTGAGIAPVQGIGTIEMTVALSSGSVRTIRIEDV</sequence>
<feature type="compositionally biased region" description="Basic and acidic residues" evidence="1">
    <location>
        <begin position="67"/>
        <end position="76"/>
    </location>
</feature>
<dbReference type="Pfam" id="PF22936">
    <property type="entry name" value="Pol_BBD"/>
    <property type="match status" value="1"/>
</dbReference>
<reference evidence="3" key="1">
    <citation type="journal article" date="2020" name="Stud. Mycol.">
        <title>101 Dothideomycetes genomes: a test case for predicting lifestyles and emergence of pathogens.</title>
        <authorList>
            <person name="Haridas S."/>
            <person name="Albert R."/>
            <person name="Binder M."/>
            <person name="Bloem J."/>
            <person name="Labutti K."/>
            <person name="Salamov A."/>
            <person name="Andreopoulos B."/>
            <person name="Baker S."/>
            <person name="Barry K."/>
            <person name="Bills G."/>
            <person name="Bluhm B."/>
            <person name="Cannon C."/>
            <person name="Castanera R."/>
            <person name="Culley D."/>
            <person name="Daum C."/>
            <person name="Ezra D."/>
            <person name="Gonzalez J."/>
            <person name="Henrissat B."/>
            <person name="Kuo A."/>
            <person name="Liang C."/>
            <person name="Lipzen A."/>
            <person name="Lutzoni F."/>
            <person name="Magnuson J."/>
            <person name="Mondo S."/>
            <person name="Nolan M."/>
            <person name="Ohm R."/>
            <person name="Pangilinan J."/>
            <person name="Park H.-J."/>
            <person name="Ramirez L."/>
            <person name="Alfaro M."/>
            <person name="Sun H."/>
            <person name="Tritt A."/>
            <person name="Yoshinaga Y."/>
            <person name="Zwiers L.-H."/>
            <person name="Turgeon B."/>
            <person name="Goodwin S."/>
            <person name="Spatafora J."/>
            <person name="Crous P."/>
            <person name="Grigoriev I."/>
        </authorList>
    </citation>
    <scope>NUCLEOTIDE SEQUENCE</scope>
    <source>
        <strain evidence="3">CBS 161.51</strain>
    </source>
</reference>
<dbReference type="AlphaFoldDB" id="A0A6A5SGZ7"/>
<feature type="non-terminal residue" evidence="3">
    <location>
        <position position="250"/>
    </location>
</feature>
<evidence type="ECO:0000259" key="2">
    <source>
        <dbReference type="Pfam" id="PF22936"/>
    </source>
</evidence>
<organism evidence="3 4">
    <name type="scientific">Clathrospora elynae</name>
    <dbReference type="NCBI Taxonomy" id="706981"/>
    <lineage>
        <taxon>Eukaryota</taxon>
        <taxon>Fungi</taxon>
        <taxon>Dikarya</taxon>
        <taxon>Ascomycota</taxon>
        <taxon>Pezizomycotina</taxon>
        <taxon>Dothideomycetes</taxon>
        <taxon>Pleosporomycetidae</taxon>
        <taxon>Pleosporales</taxon>
        <taxon>Diademaceae</taxon>
        <taxon>Clathrospora</taxon>
    </lineage>
</organism>
<protein>
    <recommendedName>
        <fullName evidence="2">Retrovirus-related Pol polyprotein from transposon TNT 1-94-like beta-barrel domain-containing protein</fullName>
    </recommendedName>
</protein>
<evidence type="ECO:0000313" key="3">
    <source>
        <dbReference type="EMBL" id="KAF1938858.1"/>
    </source>
</evidence>
<proteinExistence type="predicted"/>
<dbReference type="InterPro" id="IPR054722">
    <property type="entry name" value="PolX-like_BBD"/>
</dbReference>
<dbReference type="EMBL" id="ML976094">
    <property type="protein sequence ID" value="KAF1938858.1"/>
    <property type="molecule type" value="Genomic_DNA"/>
</dbReference>
<feature type="domain" description="Retrovirus-related Pol polyprotein from transposon TNT 1-94-like beta-barrel" evidence="2">
    <location>
        <begin position="188"/>
        <end position="250"/>
    </location>
</feature>
<dbReference type="Proteomes" id="UP000800038">
    <property type="component" value="Unassembled WGS sequence"/>
</dbReference>
<keyword evidence="4" id="KW-1185">Reference proteome</keyword>
<evidence type="ECO:0000313" key="4">
    <source>
        <dbReference type="Proteomes" id="UP000800038"/>
    </source>
</evidence>
<evidence type="ECO:0000256" key="1">
    <source>
        <dbReference type="SAM" id="MobiDB-lite"/>
    </source>
</evidence>
<feature type="region of interest" description="Disordered" evidence="1">
    <location>
        <begin position="52"/>
        <end position="78"/>
    </location>
</feature>
<name>A0A6A5SGZ7_9PLEO</name>
<accession>A0A6A5SGZ7</accession>
<gene>
    <name evidence="3" type="ORF">EJ02DRAFT_409689</name>
</gene>